<name>F8PRP3_SERL3</name>
<proteinExistence type="predicted"/>
<dbReference type="EMBL" id="GL945478">
    <property type="protein sequence ID" value="EGO00613.1"/>
    <property type="molecule type" value="Genomic_DNA"/>
</dbReference>
<accession>F8PRP3</accession>
<dbReference type="AlphaFoldDB" id="F8PRP3"/>
<dbReference type="Proteomes" id="UP000008063">
    <property type="component" value="Unassembled WGS sequence"/>
</dbReference>
<gene>
    <name evidence="1" type="ORF">SERLA73DRAFT_178463</name>
</gene>
<evidence type="ECO:0000313" key="1">
    <source>
        <dbReference type="EMBL" id="EGO00613.1"/>
    </source>
</evidence>
<dbReference type="HOGENOM" id="CLU_1397108_0_0_1"/>
<sequence length="195" mass="22700">MIVVLKDKESISWRPAKSYPNFRRFSNFFFFLSRPERDIKIAFDEFRSSVHQYNLSEVFNDIVNRDISLFVQTSLLGLARRYPGTRGTSDWQSLEMQQALVTRAAGLFMWVYTAVEFIGDGDVDDPESQREVLFSKSMNLSIQGSPSTILHSLYLQVLNKAYSNRTSPRSLTLFREIVGSFIYIRFGWFTESWTL</sequence>
<dbReference type="STRING" id="936435.F8PRP3"/>
<protein>
    <submittedName>
        <fullName evidence="1">Uncharacterized protein</fullName>
    </submittedName>
</protein>
<dbReference type="InParanoid" id="F8PRP3"/>
<evidence type="ECO:0000313" key="2">
    <source>
        <dbReference type="Proteomes" id="UP000008063"/>
    </source>
</evidence>
<organism evidence="2">
    <name type="scientific">Serpula lacrymans var. lacrymans (strain S7.3)</name>
    <name type="common">Dry rot fungus</name>
    <dbReference type="NCBI Taxonomy" id="936435"/>
    <lineage>
        <taxon>Eukaryota</taxon>
        <taxon>Fungi</taxon>
        <taxon>Dikarya</taxon>
        <taxon>Basidiomycota</taxon>
        <taxon>Agaricomycotina</taxon>
        <taxon>Agaricomycetes</taxon>
        <taxon>Agaricomycetidae</taxon>
        <taxon>Boletales</taxon>
        <taxon>Coniophorineae</taxon>
        <taxon>Serpulaceae</taxon>
        <taxon>Serpula</taxon>
    </lineage>
</organism>
<reference evidence="2" key="1">
    <citation type="journal article" date="2011" name="Science">
        <title>The plant cell wall-decomposing machinery underlies the functional diversity of forest fungi.</title>
        <authorList>
            <person name="Eastwood D.C."/>
            <person name="Floudas D."/>
            <person name="Binder M."/>
            <person name="Majcherczyk A."/>
            <person name="Schneider P."/>
            <person name="Aerts A."/>
            <person name="Asiegbu F.O."/>
            <person name="Baker S.E."/>
            <person name="Barry K."/>
            <person name="Bendiksby M."/>
            <person name="Blumentritt M."/>
            <person name="Coutinho P.M."/>
            <person name="Cullen D."/>
            <person name="de Vries R.P."/>
            <person name="Gathman A."/>
            <person name="Goodell B."/>
            <person name="Henrissat B."/>
            <person name="Ihrmark K."/>
            <person name="Kauserud H."/>
            <person name="Kohler A."/>
            <person name="LaButti K."/>
            <person name="Lapidus A."/>
            <person name="Lavin J.L."/>
            <person name="Lee Y.-H."/>
            <person name="Lindquist E."/>
            <person name="Lilly W."/>
            <person name="Lucas S."/>
            <person name="Morin E."/>
            <person name="Murat C."/>
            <person name="Oguiza J.A."/>
            <person name="Park J."/>
            <person name="Pisabarro A.G."/>
            <person name="Riley R."/>
            <person name="Rosling A."/>
            <person name="Salamov A."/>
            <person name="Schmidt O."/>
            <person name="Schmutz J."/>
            <person name="Skrede I."/>
            <person name="Stenlid J."/>
            <person name="Wiebenga A."/>
            <person name="Xie X."/>
            <person name="Kuees U."/>
            <person name="Hibbett D.S."/>
            <person name="Hoffmeister D."/>
            <person name="Hoegberg N."/>
            <person name="Martin F."/>
            <person name="Grigoriev I.V."/>
            <person name="Watkinson S.C."/>
        </authorList>
    </citation>
    <scope>NUCLEOTIDE SEQUENCE [LARGE SCALE GENOMIC DNA]</scope>
    <source>
        <strain evidence="2">strain S7.3</strain>
    </source>
</reference>
<keyword evidence="2" id="KW-1185">Reference proteome</keyword>